<evidence type="ECO:0000313" key="10">
    <source>
        <dbReference type="EMBL" id="KMO78367.1"/>
    </source>
</evidence>
<evidence type="ECO:0000256" key="8">
    <source>
        <dbReference type="RuleBase" id="RU004474"/>
    </source>
</evidence>
<dbReference type="InterPro" id="IPR024072">
    <property type="entry name" value="DHFR-like_dom_sf"/>
</dbReference>
<dbReference type="GO" id="GO:0005829">
    <property type="term" value="C:cytosol"/>
    <property type="evidence" value="ECO:0007669"/>
    <property type="project" value="TreeGrafter"/>
</dbReference>
<dbReference type="EMBL" id="JYNL01000020">
    <property type="protein sequence ID" value="KMO78367.1"/>
    <property type="molecule type" value="Genomic_DNA"/>
</dbReference>
<dbReference type="InterPro" id="IPR017925">
    <property type="entry name" value="DHFR_CS"/>
</dbReference>
<evidence type="ECO:0000256" key="5">
    <source>
        <dbReference type="ARBA" id="ARBA00022857"/>
    </source>
</evidence>
<evidence type="ECO:0000313" key="11">
    <source>
        <dbReference type="Proteomes" id="UP000036513"/>
    </source>
</evidence>
<name>A0A0J6W9N3_9MYCO</name>
<dbReference type="GO" id="GO:0046654">
    <property type="term" value="P:tetrahydrofolate biosynthetic process"/>
    <property type="evidence" value="ECO:0007669"/>
    <property type="project" value="UniProtKB-UniPathway"/>
</dbReference>
<dbReference type="PIRSF" id="PIRSF000194">
    <property type="entry name" value="DHFR"/>
    <property type="match status" value="1"/>
</dbReference>
<dbReference type="PROSITE" id="PS00075">
    <property type="entry name" value="DHFR_1"/>
    <property type="match status" value="1"/>
</dbReference>
<dbReference type="Pfam" id="PF00186">
    <property type="entry name" value="DHFR_1"/>
    <property type="match status" value="1"/>
</dbReference>
<dbReference type="GO" id="GO:0006730">
    <property type="term" value="P:one-carbon metabolic process"/>
    <property type="evidence" value="ECO:0007669"/>
    <property type="project" value="UniProtKB-KW"/>
</dbReference>
<gene>
    <name evidence="10" type="primary">folA_1</name>
    <name evidence="10" type="ORF">MCHLDSM_02284</name>
</gene>
<dbReference type="GO" id="GO:0046655">
    <property type="term" value="P:folic acid metabolic process"/>
    <property type="evidence" value="ECO:0007669"/>
    <property type="project" value="TreeGrafter"/>
</dbReference>
<comment type="pathway">
    <text evidence="1 7">Cofactor biosynthesis; tetrahydrofolate biosynthesis; 5,6,7,8-tetrahydrofolate from 7,8-dihydrofolate: step 1/1.</text>
</comment>
<keyword evidence="6 7" id="KW-0560">Oxidoreductase</keyword>
<dbReference type="EC" id="1.5.1.3" evidence="3 7"/>
<evidence type="ECO:0000256" key="1">
    <source>
        <dbReference type="ARBA" id="ARBA00004903"/>
    </source>
</evidence>
<dbReference type="InterPro" id="IPR012259">
    <property type="entry name" value="DHFR"/>
</dbReference>
<dbReference type="Proteomes" id="UP000036513">
    <property type="component" value="Unassembled WGS sequence"/>
</dbReference>
<organism evidence="10 11">
    <name type="scientific">Mycolicibacterium chlorophenolicum</name>
    <dbReference type="NCBI Taxonomy" id="37916"/>
    <lineage>
        <taxon>Bacteria</taxon>
        <taxon>Bacillati</taxon>
        <taxon>Actinomycetota</taxon>
        <taxon>Actinomycetes</taxon>
        <taxon>Mycobacteriales</taxon>
        <taxon>Mycobacteriaceae</taxon>
        <taxon>Mycolicibacterium</taxon>
    </lineage>
</organism>
<dbReference type="SMR" id="A0A0J6W9N3"/>
<keyword evidence="5 7" id="KW-0521">NADP</keyword>
<sequence length="161" mass="18111">MSHGLNLIWAQSSSGVIGRGNGIPWRLPEDMARFKDLTMGHTVIMGRRTWESLPAKFRPLPGRENVVLTRHADYMAEGARTVTRLEDVTLDGAWVIGGSEIYGLTLPLATRCEVTEIDIDLRREDDDALAPVLDGDWIGTEGDWQDSSSGLRYRFYSYRRA</sequence>
<dbReference type="STRING" id="37916.MCHLDSM_02284"/>
<dbReference type="PANTHER" id="PTHR48069">
    <property type="entry name" value="DIHYDROFOLATE REDUCTASE"/>
    <property type="match status" value="1"/>
</dbReference>
<dbReference type="GO" id="GO:0050661">
    <property type="term" value="F:NADP binding"/>
    <property type="evidence" value="ECO:0007669"/>
    <property type="project" value="InterPro"/>
</dbReference>
<dbReference type="CDD" id="cd00209">
    <property type="entry name" value="DHFR"/>
    <property type="match status" value="1"/>
</dbReference>
<evidence type="ECO:0000256" key="4">
    <source>
        <dbReference type="ARBA" id="ARBA00022563"/>
    </source>
</evidence>
<keyword evidence="11" id="KW-1185">Reference proteome</keyword>
<dbReference type="PANTHER" id="PTHR48069:SF3">
    <property type="entry name" value="DIHYDROFOLATE REDUCTASE"/>
    <property type="match status" value="1"/>
</dbReference>
<protein>
    <recommendedName>
        <fullName evidence="3 7">Dihydrofolate reductase</fullName>
        <ecNumber evidence="3 7">1.5.1.3</ecNumber>
    </recommendedName>
</protein>
<dbReference type="PRINTS" id="PR00070">
    <property type="entry name" value="DHFR"/>
</dbReference>
<evidence type="ECO:0000259" key="9">
    <source>
        <dbReference type="PROSITE" id="PS51330"/>
    </source>
</evidence>
<dbReference type="GO" id="GO:0004146">
    <property type="term" value="F:dihydrofolate reductase activity"/>
    <property type="evidence" value="ECO:0007669"/>
    <property type="project" value="UniProtKB-EC"/>
</dbReference>
<dbReference type="RefSeq" id="WP_082168809.1">
    <property type="nucleotide sequence ID" value="NZ_JYNL01000020.1"/>
</dbReference>
<evidence type="ECO:0000256" key="7">
    <source>
        <dbReference type="PIRNR" id="PIRNR000194"/>
    </source>
</evidence>
<dbReference type="PROSITE" id="PS51330">
    <property type="entry name" value="DHFR_2"/>
    <property type="match status" value="1"/>
</dbReference>
<reference evidence="10 11" key="1">
    <citation type="journal article" date="2015" name="Genome Biol. Evol.">
        <title>Characterization of Three Mycobacterium spp. with Potential Use in Bioremediation by Genome Sequencing and Comparative Genomics.</title>
        <authorList>
            <person name="Das S."/>
            <person name="Pettersson B.M."/>
            <person name="Behra P.R."/>
            <person name="Ramesh M."/>
            <person name="Dasgupta S."/>
            <person name="Bhattacharya A."/>
            <person name="Kirsebom L.A."/>
        </authorList>
    </citation>
    <scope>NUCLEOTIDE SEQUENCE [LARGE SCALE GENOMIC DNA]</scope>
    <source>
        <strain evidence="10 11">DSM 43826</strain>
    </source>
</reference>
<comment type="catalytic activity">
    <reaction evidence="7">
        <text>(6S)-5,6,7,8-tetrahydrofolate + NADP(+) = 7,8-dihydrofolate + NADPH + H(+)</text>
        <dbReference type="Rhea" id="RHEA:15009"/>
        <dbReference type="ChEBI" id="CHEBI:15378"/>
        <dbReference type="ChEBI" id="CHEBI:57451"/>
        <dbReference type="ChEBI" id="CHEBI:57453"/>
        <dbReference type="ChEBI" id="CHEBI:57783"/>
        <dbReference type="ChEBI" id="CHEBI:58349"/>
        <dbReference type="EC" id="1.5.1.3"/>
    </reaction>
</comment>
<dbReference type="UniPathway" id="UPA00077">
    <property type="reaction ID" value="UER00158"/>
</dbReference>
<feature type="domain" description="DHFR" evidence="9">
    <location>
        <begin position="4"/>
        <end position="160"/>
    </location>
</feature>
<dbReference type="GO" id="GO:0046452">
    <property type="term" value="P:dihydrofolate metabolic process"/>
    <property type="evidence" value="ECO:0007669"/>
    <property type="project" value="TreeGrafter"/>
</dbReference>
<evidence type="ECO:0000256" key="3">
    <source>
        <dbReference type="ARBA" id="ARBA00012856"/>
    </source>
</evidence>
<dbReference type="AlphaFoldDB" id="A0A0J6W9N3"/>
<keyword evidence="4 7" id="KW-0554">One-carbon metabolism</keyword>
<evidence type="ECO:0000256" key="6">
    <source>
        <dbReference type="ARBA" id="ARBA00023002"/>
    </source>
</evidence>
<proteinExistence type="inferred from homology"/>
<dbReference type="SUPFAM" id="SSF53597">
    <property type="entry name" value="Dihydrofolate reductase-like"/>
    <property type="match status" value="1"/>
</dbReference>
<dbReference type="Gene3D" id="3.40.430.10">
    <property type="entry name" value="Dihydrofolate Reductase, subunit A"/>
    <property type="match status" value="1"/>
</dbReference>
<comment type="function">
    <text evidence="7">Key enzyme in folate metabolism. Catalyzes an essential reaction for de novo glycine and purine synthesis, and for DNA precursor synthesis.</text>
</comment>
<dbReference type="PATRIC" id="fig|37916.4.peg.2203"/>
<dbReference type="InterPro" id="IPR001796">
    <property type="entry name" value="DHFR_dom"/>
</dbReference>
<comment type="caution">
    <text evidence="10">The sequence shown here is derived from an EMBL/GenBank/DDBJ whole genome shotgun (WGS) entry which is preliminary data.</text>
</comment>
<comment type="similarity">
    <text evidence="2 7 8">Belongs to the dihydrofolate reductase family.</text>
</comment>
<evidence type="ECO:0000256" key="2">
    <source>
        <dbReference type="ARBA" id="ARBA00009539"/>
    </source>
</evidence>
<accession>A0A0J6W9N3</accession>